<evidence type="ECO:0000259" key="10">
    <source>
        <dbReference type="PROSITE" id="PS50949"/>
    </source>
</evidence>
<dbReference type="InterPro" id="IPR000524">
    <property type="entry name" value="Tscrpt_reg_HTH_GntR"/>
</dbReference>
<evidence type="ECO:0000313" key="11">
    <source>
        <dbReference type="EMBL" id="NYE80993.1"/>
    </source>
</evidence>
<protein>
    <recommendedName>
        <fullName evidence="8 9">Histidine utilization repressor</fullName>
    </recommendedName>
</protein>
<evidence type="ECO:0000256" key="6">
    <source>
        <dbReference type="ARBA" id="ARBA00058362"/>
    </source>
</evidence>
<comment type="caution">
    <text evidence="11">The sequence shown here is derived from an EMBL/GenBank/DDBJ whole genome shotgun (WGS) entry which is preliminary data.</text>
</comment>
<dbReference type="NCBIfam" id="TIGR02018">
    <property type="entry name" value="his_ut_repres"/>
    <property type="match status" value="1"/>
</dbReference>
<dbReference type="EMBL" id="JACBYR010000001">
    <property type="protein sequence ID" value="NYE80993.1"/>
    <property type="molecule type" value="Genomic_DNA"/>
</dbReference>
<dbReference type="Proteomes" id="UP000542125">
    <property type="component" value="Unassembled WGS sequence"/>
</dbReference>
<dbReference type="CDD" id="cd07377">
    <property type="entry name" value="WHTH_GntR"/>
    <property type="match status" value="1"/>
</dbReference>
<dbReference type="InterPro" id="IPR028978">
    <property type="entry name" value="Chorismate_lyase_/UTRA_dom_sf"/>
</dbReference>
<dbReference type="RefSeq" id="WP_218863091.1">
    <property type="nucleotide sequence ID" value="NZ_JACBYR010000001.1"/>
</dbReference>
<evidence type="ECO:0000256" key="3">
    <source>
        <dbReference type="ARBA" id="ARBA00023015"/>
    </source>
</evidence>
<keyword evidence="1" id="KW-0678">Repressor</keyword>
<keyword evidence="2" id="KW-0369">Histidine metabolism</keyword>
<dbReference type="PANTHER" id="PTHR44846:SF16">
    <property type="entry name" value="TRANSCRIPTIONAL REGULATOR PHNF-RELATED"/>
    <property type="match status" value="1"/>
</dbReference>
<dbReference type="GO" id="GO:0045892">
    <property type="term" value="P:negative regulation of DNA-templated transcription"/>
    <property type="evidence" value="ECO:0007669"/>
    <property type="project" value="UniProtKB-UniRule"/>
</dbReference>
<dbReference type="InterPro" id="IPR036388">
    <property type="entry name" value="WH-like_DNA-bd_sf"/>
</dbReference>
<dbReference type="InterPro" id="IPR036390">
    <property type="entry name" value="WH_DNA-bd_sf"/>
</dbReference>
<dbReference type="FunFam" id="3.40.1410.10:FF:000004">
    <property type="entry name" value="Histidine utilization repressor"/>
    <property type="match status" value="1"/>
</dbReference>
<keyword evidence="3" id="KW-0805">Transcription regulation</keyword>
<dbReference type="InterPro" id="IPR050679">
    <property type="entry name" value="Bact_HTH_transcr_reg"/>
</dbReference>
<keyword evidence="12" id="KW-1185">Reference proteome</keyword>
<evidence type="ECO:0000256" key="5">
    <source>
        <dbReference type="ARBA" id="ARBA00023163"/>
    </source>
</evidence>
<evidence type="ECO:0000256" key="1">
    <source>
        <dbReference type="ARBA" id="ARBA00022491"/>
    </source>
</evidence>
<proteinExistence type="predicted"/>
<organism evidence="11 12">
    <name type="scientific">Pigmentiphaga litoralis</name>
    <dbReference type="NCBI Taxonomy" id="516702"/>
    <lineage>
        <taxon>Bacteria</taxon>
        <taxon>Pseudomonadati</taxon>
        <taxon>Pseudomonadota</taxon>
        <taxon>Betaproteobacteria</taxon>
        <taxon>Burkholderiales</taxon>
        <taxon>Alcaligenaceae</taxon>
        <taxon>Pigmentiphaga</taxon>
    </lineage>
</organism>
<evidence type="ECO:0000256" key="2">
    <source>
        <dbReference type="ARBA" id="ARBA00022808"/>
    </source>
</evidence>
<dbReference type="InterPro" id="IPR010248">
    <property type="entry name" value="His_ut_repres"/>
</dbReference>
<evidence type="ECO:0000256" key="8">
    <source>
        <dbReference type="ARBA" id="ARBA00071620"/>
    </source>
</evidence>
<dbReference type="SMART" id="SM00345">
    <property type="entry name" value="HTH_GNTR"/>
    <property type="match status" value="1"/>
</dbReference>
<dbReference type="PANTHER" id="PTHR44846">
    <property type="entry name" value="MANNOSYL-D-GLYCERATE TRANSPORT/METABOLISM SYSTEM REPRESSOR MNGR-RELATED"/>
    <property type="match status" value="1"/>
</dbReference>
<dbReference type="AlphaFoldDB" id="A0A7Y9IR26"/>
<dbReference type="Pfam" id="PF07702">
    <property type="entry name" value="UTRA"/>
    <property type="match status" value="1"/>
</dbReference>
<dbReference type="GO" id="GO:0003677">
    <property type="term" value="F:DNA binding"/>
    <property type="evidence" value="ECO:0007669"/>
    <property type="project" value="UniProtKB-UniRule"/>
</dbReference>
<keyword evidence="4" id="KW-0238">DNA-binding</keyword>
<accession>A0A7Y9IR26</accession>
<dbReference type="SUPFAM" id="SSF64288">
    <property type="entry name" value="Chorismate lyase-like"/>
    <property type="match status" value="1"/>
</dbReference>
<dbReference type="InterPro" id="IPR011663">
    <property type="entry name" value="UTRA"/>
</dbReference>
<dbReference type="Pfam" id="PF00392">
    <property type="entry name" value="GntR"/>
    <property type="match status" value="1"/>
</dbReference>
<feature type="domain" description="HTH gntR-type" evidence="10">
    <location>
        <begin position="10"/>
        <end position="78"/>
    </location>
</feature>
<evidence type="ECO:0000256" key="4">
    <source>
        <dbReference type="ARBA" id="ARBA00023125"/>
    </source>
</evidence>
<comment type="function">
    <text evidence="6">Repressor which binds to the hutP region in the histidine utilization (hut) operon. It blocks the expression of all the hut genes in the absence of inducer.</text>
</comment>
<dbReference type="GO" id="GO:0003700">
    <property type="term" value="F:DNA-binding transcription factor activity"/>
    <property type="evidence" value="ECO:0007669"/>
    <property type="project" value="UniProtKB-UniRule"/>
</dbReference>
<dbReference type="PROSITE" id="PS50949">
    <property type="entry name" value="HTH_GNTR"/>
    <property type="match status" value="1"/>
</dbReference>
<keyword evidence="5" id="KW-0804">Transcription</keyword>
<evidence type="ECO:0000256" key="9">
    <source>
        <dbReference type="NCBIfam" id="TIGR02018"/>
    </source>
</evidence>
<dbReference type="SMART" id="SM00866">
    <property type="entry name" value="UTRA"/>
    <property type="match status" value="1"/>
</dbReference>
<dbReference type="PRINTS" id="PR00035">
    <property type="entry name" value="HTHGNTR"/>
</dbReference>
<evidence type="ECO:0000256" key="7">
    <source>
        <dbReference type="ARBA" id="ARBA00060686"/>
    </source>
</evidence>
<name>A0A7Y9IR26_9BURK</name>
<dbReference type="GO" id="GO:0006547">
    <property type="term" value="P:L-histidine metabolic process"/>
    <property type="evidence" value="ECO:0007669"/>
    <property type="project" value="UniProtKB-UniRule"/>
</dbReference>
<dbReference type="Gene3D" id="3.40.1410.10">
    <property type="entry name" value="Chorismate lyase-like"/>
    <property type="match status" value="1"/>
</dbReference>
<reference evidence="11 12" key="1">
    <citation type="submission" date="2020-07" db="EMBL/GenBank/DDBJ databases">
        <title>Genomic Encyclopedia of Type Strains, Phase IV (KMG-V): Genome sequencing to study the core and pangenomes of soil and plant-associated prokaryotes.</title>
        <authorList>
            <person name="Whitman W."/>
        </authorList>
    </citation>
    <scope>NUCLEOTIDE SEQUENCE [LARGE SCALE GENOMIC DNA]</scope>
    <source>
        <strain evidence="11 12">SAS40</strain>
    </source>
</reference>
<sequence>MSPTHSAALQAPYARIKMHVLSKIDSGEWQVGARVPSEHQLAAEFGVSRMTARRAILELTQDGVLMRSQGIGTFVADRKPMLSVLEVRNIADEIAERGHRYSNQVILLNTEQASEVMALYLGVATGSPVHHSIIVHLDNQVPVQLEDRYTNPAVAPDYLSQDFTQQTPNAYLSRVAPLGAAEHTVEAITPSPEMAQWLALAPGEACLQVNRRTWSQGEVATFARLIHPGSRYRLGGGMVVLHPPAGKAAFKRVR</sequence>
<dbReference type="SUPFAM" id="SSF46785">
    <property type="entry name" value="Winged helix' DNA-binding domain"/>
    <property type="match status" value="1"/>
</dbReference>
<evidence type="ECO:0000313" key="12">
    <source>
        <dbReference type="Proteomes" id="UP000542125"/>
    </source>
</evidence>
<dbReference type="Gene3D" id="1.10.10.10">
    <property type="entry name" value="Winged helix-like DNA-binding domain superfamily/Winged helix DNA-binding domain"/>
    <property type="match status" value="1"/>
</dbReference>
<comment type="pathway">
    <text evidence="7">Amino-acid degradation; L-histidine degradation into L-glutamate [regulation].</text>
</comment>
<gene>
    <name evidence="11" type="ORF">FHW18_000264</name>
</gene>
<dbReference type="FunFam" id="1.10.10.10:FF:000079">
    <property type="entry name" value="GntR family transcriptional regulator"/>
    <property type="match status" value="1"/>
</dbReference>